<keyword evidence="1" id="KW-1133">Transmembrane helix</keyword>
<evidence type="ECO:0000256" key="1">
    <source>
        <dbReference type="SAM" id="Phobius"/>
    </source>
</evidence>
<dbReference type="Proteomes" id="UP000252733">
    <property type="component" value="Unassembled WGS sequence"/>
</dbReference>
<protein>
    <submittedName>
        <fullName evidence="3">Putative membrane protein</fullName>
    </submittedName>
</protein>
<keyword evidence="1" id="KW-0472">Membrane</keyword>
<organism evidence="3 4">
    <name type="scientific">Marinilabilia salmonicolor</name>
    <dbReference type="NCBI Taxonomy" id="989"/>
    <lineage>
        <taxon>Bacteria</taxon>
        <taxon>Pseudomonadati</taxon>
        <taxon>Bacteroidota</taxon>
        <taxon>Bacteroidia</taxon>
        <taxon>Marinilabiliales</taxon>
        <taxon>Marinilabiliaceae</taxon>
        <taxon>Marinilabilia</taxon>
    </lineage>
</organism>
<name>A0A368VJB9_9BACT</name>
<dbReference type="RefSeq" id="WP_114436344.1">
    <property type="nucleotide sequence ID" value="NZ_QPIZ01000002.1"/>
</dbReference>
<evidence type="ECO:0000313" key="4">
    <source>
        <dbReference type="Proteomes" id="UP000252733"/>
    </source>
</evidence>
<feature type="transmembrane region" description="Helical" evidence="1">
    <location>
        <begin position="12"/>
        <end position="30"/>
    </location>
</feature>
<proteinExistence type="predicted"/>
<sequence length="74" mass="8506">MHGFGGMGFGMGWWWIIGIILVAAIIWGIVRPPGQNNNLNNTTNQKSPLDMLKERYARGEIDKDEFEQRKKDLM</sequence>
<comment type="caution">
    <text evidence="3">The sequence shown here is derived from an EMBL/GenBank/DDBJ whole genome shotgun (WGS) entry which is preliminary data.</text>
</comment>
<evidence type="ECO:0000313" key="3">
    <source>
        <dbReference type="EMBL" id="RCW39091.1"/>
    </source>
</evidence>
<dbReference type="AlphaFoldDB" id="A0A368VJB9"/>
<feature type="domain" description="SHOCT" evidence="2">
    <location>
        <begin position="48"/>
        <end position="74"/>
    </location>
</feature>
<reference evidence="3 4" key="1">
    <citation type="submission" date="2018-07" db="EMBL/GenBank/DDBJ databases">
        <title>Freshwater and sediment microbial communities from various areas in North America, analyzing microbe dynamics in response to fracking.</title>
        <authorList>
            <person name="Lamendella R."/>
        </authorList>
    </citation>
    <scope>NUCLEOTIDE SEQUENCE [LARGE SCALE GENOMIC DNA]</scope>
    <source>
        <strain evidence="3 4">160A</strain>
    </source>
</reference>
<dbReference type="InterPro" id="IPR018649">
    <property type="entry name" value="SHOCT"/>
</dbReference>
<dbReference type="EMBL" id="QPIZ01000002">
    <property type="protein sequence ID" value="RCW39091.1"/>
    <property type="molecule type" value="Genomic_DNA"/>
</dbReference>
<accession>A0A368VJB9</accession>
<keyword evidence="4" id="KW-1185">Reference proteome</keyword>
<keyword evidence="1" id="KW-0812">Transmembrane</keyword>
<gene>
    <name evidence="3" type="ORF">DFO77_102246</name>
</gene>
<dbReference type="Pfam" id="PF09851">
    <property type="entry name" value="SHOCT"/>
    <property type="match status" value="1"/>
</dbReference>
<evidence type="ECO:0000259" key="2">
    <source>
        <dbReference type="Pfam" id="PF09851"/>
    </source>
</evidence>